<keyword evidence="2" id="KW-0732">Signal</keyword>
<dbReference type="EMBL" id="LT906446">
    <property type="protein sequence ID" value="SNU94311.1"/>
    <property type="molecule type" value="Genomic_DNA"/>
</dbReference>
<feature type="chain" id="PRO_5038522750" evidence="2">
    <location>
        <begin position="21"/>
        <end position="153"/>
    </location>
</feature>
<organism evidence="3 4">
    <name type="scientific">Megamonas hypermegale</name>
    <dbReference type="NCBI Taxonomy" id="158847"/>
    <lineage>
        <taxon>Bacteria</taxon>
        <taxon>Bacillati</taxon>
        <taxon>Bacillota</taxon>
        <taxon>Negativicutes</taxon>
        <taxon>Selenomonadales</taxon>
        <taxon>Selenomonadaceae</taxon>
        <taxon>Megamonas</taxon>
    </lineage>
</organism>
<sequence>MKIKLTLVAVVMALMSVFMVGCGNETKLGYVDAERVMNEAPQIKTIRDNIDAKNKELETKEQDLYNNKASMSEEDFKKAQADIQRQYQGLSMQYQSQLKNTMDKVLAEVSTEKELSAVVPKSLVRSNGMQIEKKDFVVQGGIDITDEVIQKLQ</sequence>
<dbReference type="InterPro" id="IPR024930">
    <property type="entry name" value="Skp_dom_sf"/>
</dbReference>
<protein>
    <submittedName>
        <fullName evidence="3">Outer membrane protein</fullName>
    </submittedName>
</protein>
<dbReference type="InterPro" id="IPR005632">
    <property type="entry name" value="Chaperone_Skp"/>
</dbReference>
<name>A0A239T9A6_9FIRM</name>
<evidence type="ECO:0000256" key="2">
    <source>
        <dbReference type="SAM" id="SignalP"/>
    </source>
</evidence>
<keyword evidence="4" id="KW-1185">Reference proteome</keyword>
<dbReference type="SMART" id="SM00935">
    <property type="entry name" value="OmpH"/>
    <property type="match status" value="1"/>
</dbReference>
<dbReference type="SUPFAM" id="SSF111384">
    <property type="entry name" value="OmpH-like"/>
    <property type="match status" value="1"/>
</dbReference>
<dbReference type="GeneID" id="78506235"/>
<dbReference type="Gene3D" id="3.30.910.20">
    <property type="entry name" value="Skp domain"/>
    <property type="match status" value="1"/>
</dbReference>
<evidence type="ECO:0000313" key="4">
    <source>
        <dbReference type="Proteomes" id="UP000215383"/>
    </source>
</evidence>
<dbReference type="eggNOG" id="COG2825">
    <property type="taxonomic scope" value="Bacteria"/>
</dbReference>
<reference evidence="3 4" key="1">
    <citation type="submission" date="2017-06" db="EMBL/GenBank/DDBJ databases">
        <authorList>
            <consortium name="Pathogen Informatics"/>
        </authorList>
    </citation>
    <scope>NUCLEOTIDE SEQUENCE [LARGE SCALE GENOMIC DNA]</scope>
    <source>
        <strain evidence="3 4">NCTC10570</strain>
    </source>
</reference>
<accession>A0A239T9A6</accession>
<dbReference type="RefSeq" id="WP_027890154.1">
    <property type="nucleotide sequence ID" value="NZ_JACJJR010000007.1"/>
</dbReference>
<evidence type="ECO:0000256" key="1">
    <source>
        <dbReference type="SAM" id="Coils"/>
    </source>
</evidence>
<keyword evidence="1" id="KW-0175">Coiled coil</keyword>
<proteinExistence type="predicted"/>
<feature type="signal peptide" evidence="2">
    <location>
        <begin position="1"/>
        <end position="20"/>
    </location>
</feature>
<dbReference type="AlphaFoldDB" id="A0A239T9A6"/>
<feature type="coiled-coil region" evidence="1">
    <location>
        <begin position="43"/>
        <end position="74"/>
    </location>
</feature>
<dbReference type="PROSITE" id="PS51257">
    <property type="entry name" value="PROKAR_LIPOPROTEIN"/>
    <property type="match status" value="1"/>
</dbReference>
<gene>
    <name evidence="3" type="ORF">SAMEA4364220_00193</name>
</gene>
<evidence type="ECO:0000313" key="3">
    <source>
        <dbReference type="EMBL" id="SNU94311.1"/>
    </source>
</evidence>
<dbReference type="GO" id="GO:0051082">
    <property type="term" value="F:unfolded protein binding"/>
    <property type="evidence" value="ECO:0007669"/>
    <property type="project" value="InterPro"/>
</dbReference>
<dbReference type="Proteomes" id="UP000215383">
    <property type="component" value="Chromosome 1"/>
</dbReference>